<gene>
    <name evidence="2" type="ORF">K2173_013195</name>
</gene>
<evidence type="ECO:0000313" key="3">
    <source>
        <dbReference type="Proteomes" id="UP001159364"/>
    </source>
</evidence>
<reference evidence="2 3" key="1">
    <citation type="submission" date="2021-09" db="EMBL/GenBank/DDBJ databases">
        <title>Genomic insights and catalytic innovation underlie evolution of tropane alkaloids biosynthesis.</title>
        <authorList>
            <person name="Wang Y.-J."/>
            <person name="Tian T."/>
            <person name="Huang J.-P."/>
            <person name="Huang S.-X."/>
        </authorList>
    </citation>
    <scope>NUCLEOTIDE SEQUENCE [LARGE SCALE GENOMIC DNA]</scope>
    <source>
        <strain evidence="2">KIB-2018</strain>
        <tissue evidence="2">Leaf</tissue>
    </source>
</reference>
<feature type="compositionally biased region" description="Pro residues" evidence="1">
    <location>
        <begin position="18"/>
        <end position="27"/>
    </location>
</feature>
<accession>A0AAV8TF63</accession>
<protein>
    <submittedName>
        <fullName evidence="2">Uncharacterized protein</fullName>
    </submittedName>
</protein>
<feature type="region of interest" description="Disordered" evidence="1">
    <location>
        <begin position="1"/>
        <end position="94"/>
    </location>
</feature>
<proteinExistence type="predicted"/>
<comment type="caution">
    <text evidence="2">The sequence shown here is derived from an EMBL/GenBank/DDBJ whole genome shotgun (WGS) entry which is preliminary data.</text>
</comment>
<sequence>MEDDQASLAVTMATPSASNPPDPPDPGLPTLHPVTTMELEDDPSTASPTASSNEDPAAQSEMVDAVHTSAEATSETHAPHWMESSKPTGETQHRWGGHWICIGIRGRTTHDKDGTLAGLIPDLVV</sequence>
<keyword evidence="3" id="KW-1185">Reference proteome</keyword>
<dbReference type="AlphaFoldDB" id="A0AAV8TF63"/>
<feature type="compositionally biased region" description="Polar residues" evidence="1">
    <location>
        <begin position="44"/>
        <end position="54"/>
    </location>
</feature>
<dbReference type="Proteomes" id="UP001159364">
    <property type="component" value="Linkage Group LG05"/>
</dbReference>
<evidence type="ECO:0000313" key="2">
    <source>
        <dbReference type="EMBL" id="KAJ8765437.1"/>
    </source>
</evidence>
<dbReference type="EMBL" id="JAIWQS010000005">
    <property type="protein sequence ID" value="KAJ8765437.1"/>
    <property type="molecule type" value="Genomic_DNA"/>
</dbReference>
<organism evidence="2 3">
    <name type="scientific">Erythroxylum novogranatense</name>
    <dbReference type="NCBI Taxonomy" id="1862640"/>
    <lineage>
        <taxon>Eukaryota</taxon>
        <taxon>Viridiplantae</taxon>
        <taxon>Streptophyta</taxon>
        <taxon>Embryophyta</taxon>
        <taxon>Tracheophyta</taxon>
        <taxon>Spermatophyta</taxon>
        <taxon>Magnoliopsida</taxon>
        <taxon>eudicotyledons</taxon>
        <taxon>Gunneridae</taxon>
        <taxon>Pentapetalae</taxon>
        <taxon>rosids</taxon>
        <taxon>fabids</taxon>
        <taxon>Malpighiales</taxon>
        <taxon>Erythroxylaceae</taxon>
        <taxon>Erythroxylum</taxon>
    </lineage>
</organism>
<name>A0AAV8TF63_9ROSI</name>
<evidence type="ECO:0000256" key="1">
    <source>
        <dbReference type="SAM" id="MobiDB-lite"/>
    </source>
</evidence>